<dbReference type="InterPro" id="IPR027417">
    <property type="entry name" value="P-loop_NTPase"/>
</dbReference>
<accession>A0A8T9BTF9</accession>
<sequence>MHPGKLQTQKEDEFDTQYENGMVKDNQPPEGDFLLLLPSNVYGFNLQEKKWSQLQVDNTSPVDWDTRAFESLVVDPTSKLLIQALVTNQVAAEKGTDVMSGKGNGLIVLLHGVAELAKKPLYRVTCGDIGTDPEGVEKARKLIAAQYLKVVLNLGKVWNCVVLLDEADVFLEQRTLTDLQRNALVSGILILTSNRVGTFDEAFKSRIQLSLHYEDLTEPQRGQIWKNFIERLESFGTENIDTEGLRANVKRLAKHTLNGRQIRNAITTARQLAMFEKRTMDFKDVEKVIEVANKFEKYLLGVNDGMSDAKVAREDRVRLSNLF</sequence>
<protein>
    <recommendedName>
        <fullName evidence="1">AAA+ ATPase lid domain-containing protein</fullName>
    </recommendedName>
</protein>
<evidence type="ECO:0000313" key="3">
    <source>
        <dbReference type="Proteomes" id="UP000469558"/>
    </source>
</evidence>
<dbReference type="Proteomes" id="UP000469558">
    <property type="component" value="Unassembled WGS sequence"/>
</dbReference>
<comment type="caution">
    <text evidence="2">The sequence shown here is derived from an EMBL/GenBank/DDBJ whole genome shotgun (WGS) entry which is preliminary data.</text>
</comment>
<dbReference type="SUPFAM" id="SSF52540">
    <property type="entry name" value="P-loop containing nucleoside triphosphate hydrolases"/>
    <property type="match status" value="1"/>
</dbReference>
<dbReference type="Gene3D" id="3.40.50.300">
    <property type="entry name" value="P-loop containing nucleotide triphosphate hydrolases"/>
    <property type="match status" value="1"/>
</dbReference>
<reference evidence="2 3" key="1">
    <citation type="submission" date="2018-05" db="EMBL/GenBank/DDBJ databases">
        <title>Genome sequencing and assembly of the regulated plant pathogen Lachnellula willkommii and related sister species for the development of diagnostic species identification markers.</title>
        <authorList>
            <person name="Giroux E."/>
            <person name="Bilodeau G."/>
        </authorList>
    </citation>
    <scope>NUCLEOTIDE SEQUENCE [LARGE SCALE GENOMIC DNA]</scope>
    <source>
        <strain evidence="2 3">CBS 268.59</strain>
    </source>
</reference>
<dbReference type="EMBL" id="QGMK01002268">
    <property type="protein sequence ID" value="TVY59635.1"/>
    <property type="molecule type" value="Genomic_DNA"/>
</dbReference>
<evidence type="ECO:0000259" key="1">
    <source>
        <dbReference type="Pfam" id="PF23232"/>
    </source>
</evidence>
<keyword evidence="3" id="KW-1185">Reference proteome</keyword>
<dbReference type="AlphaFoldDB" id="A0A8T9BTF9"/>
<dbReference type="Pfam" id="PF23232">
    <property type="entry name" value="AAA_lid_13"/>
    <property type="match status" value="1"/>
</dbReference>
<dbReference type="OrthoDB" id="10042665at2759"/>
<evidence type="ECO:0000313" key="2">
    <source>
        <dbReference type="EMBL" id="TVY59635.1"/>
    </source>
</evidence>
<dbReference type="PANTHER" id="PTHR46411:SF2">
    <property type="entry name" value="AAA+ ATPASE DOMAIN-CONTAINING PROTEIN"/>
    <property type="match status" value="1"/>
</dbReference>
<name>A0A8T9BTF9_9HELO</name>
<organism evidence="2 3">
    <name type="scientific">Lachnellula suecica</name>
    <dbReference type="NCBI Taxonomy" id="602035"/>
    <lineage>
        <taxon>Eukaryota</taxon>
        <taxon>Fungi</taxon>
        <taxon>Dikarya</taxon>
        <taxon>Ascomycota</taxon>
        <taxon>Pezizomycotina</taxon>
        <taxon>Leotiomycetes</taxon>
        <taxon>Helotiales</taxon>
        <taxon>Lachnaceae</taxon>
        <taxon>Lachnellula</taxon>
    </lineage>
</organism>
<dbReference type="InterPro" id="IPR056599">
    <property type="entry name" value="AAA_lid_fung"/>
</dbReference>
<feature type="domain" description="AAA+ ATPase lid" evidence="1">
    <location>
        <begin position="216"/>
        <end position="302"/>
    </location>
</feature>
<gene>
    <name evidence="2" type="ORF">LSUE1_G008802</name>
</gene>
<proteinExistence type="predicted"/>
<dbReference type="PANTHER" id="PTHR46411">
    <property type="entry name" value="FAMILY ATPASE, PUTATIVE-RELATED"/>
    <property type="match status" value="1"/>
</dbReference>